<reference evidence="2 3" key="1">
    <citation type="journal article" date="2006" name="J. Virol.">
        <title>Characterization of two novel polyomaviruses of birds by using multiply primed rolling-circle amplification of their genomes.</title>
        <authorList>
            <person name="Johne R."/>
            <person name="Wittig W."/>
            <person name="Fernandez-de-Luco D."/>
            <person name="Hofle U."/>
            <person name="Muller H."/>
        </authorList>
    </citation>
    <scope>NUCLEOTIDE SEQUENCE [LARGE SCALE GENOMIC DNA]</scope>
</reference>
<protein>
    <submittedName>
        <fullName evidence="2">ORF-X</fullName>
    </submittedName>
</protein>
<accession>Q20HY6</accession>
<evidence type="ECO:0000313" key="2">
    <source>
        <dbReference type="EMBL" id="ABB04263.1"/>
    </source>
</evidence>
<dbReference type="Proteomes" id="UP000127404">
    <property type="component" value="Segment"/>
</dbReference>
<dbReference type="EMBL" id="DQ192570">
    <property type="protein sequence ID" value="ABB04263.1"/>
    <property type="molecule type" value="Genomic_DNA"/>
</dbReference>
<keyword evidence="3" id="KW-1185">Reference proteome</keyword>
<organism evidence="2 3">
    <name type="scientific">Gammapolyomavirus corvi</name>
    <dbReference type="NCBI Taxonomy" id="1891748"/>
    <lineage>
        <taxon>Viruses</taxon>
        <taxon>Monodnaviria</taxon>
        <taxon>Shotokuvirae</taxon>
        <taxon>Cossaviricota</taxon>
        <taxon>Papovaviricetes</taxon>
        <taxon>Sepolyvirales</taxon>
        <taxon>Polyomaviridae</taxon>
        <taxon>Gammapolyomavirus</taxon>
    </lineage>
</organism>
<evidence type="ECO:0000256" key="1">
    <source>
        <dbReference type="SAM" id="MobiDB-lite"/>
    </source>
</evidence>
<dbReference type="KEGG" id="vg:5130552"/>
<feature type="region of interest" description="Disordered" evidence="1">
    <location>
        <begin position="1"/>
        <end position="150"/>
    </location>
</feature>
<feature type="compositionally biased region" description="Low complexity" evidence="1">
    <location>
        <begin position="52"/>
        <end position="64"/>
    </location>
</feature>
<feature type="compositionally biased region" description="Low complexity" evidence="1">
    <location>
        <begin position="87"/>
        <end position="97"/>
    </location>
</feature>
<dbReference type="RefSeq" id="YP_529824.1">
    <property type="nucleotide sequence ID" value="NC_007922.1"/>
</dbReference>
<proteinExistence type="predicted"/>
<name>Q20HY6_9POLY</name>
<dbReference type="GeneID" id="5130552"/>
<evidence type="ECO:0000313" key="3">
    <source>
        <dbReference type="Proteomes" id="UP000127404"/>
    </source>
</evidence>
<feature type="compositionally biased region" description="Polar residues" evidence="1">
    <location>
        <begin position="72"/>
        <end position="86"/>
    </location>
</feature>
<sequence length="150" mass="15439">METPMETDAGPGATPVGSETSNSSPQPPTPGRSPGAPQEQPAAEGGNTDHGATPTATPSSSETTSRPKADAVSTSTDGRTTSETLTPQSSPSNIDSPPSSPDLHDLPAPSYEGSCTCTFSLRASYDGRDHSYRPRNPPETPARTSRSRAT</sequence>